<feature type="domain" description="J" evidence="2">
    <location>
        <begin position="85"/>
        <end position="149"/>
    </location>
</feature>
<evidence type="ECO:0000259" key="2">
    <source>
        <dbReference type="PROSITE" id="PS50076"/>
    </source>
</evidence>
<evidence type="ECO:0000256" key="1">
    <source>
        <dbReference type="SAM" id="MobiDB-lite"/>
    </source>
</evidence>
<dbReference type="EMBL" id="JAMKFB020000015">
    <property type="protein sequence ID" value="KAL0173424.1"/>
    <property type="molecule type" value="Genomic_DNA"/>
</dbReference>
<feature type="non-terminal residue" evidence="3">
    <location>
        <position position="1"/>
    </location>
</feature>
<dbReference type="InterPro" id="IPR001623">
    <property type="entry name" value="DnaJ_domain"/>
</dbReference>
<sequence length="229" mass="26497">SSGGVLTCDRLTSHQPAVSVWTIRTHGMTCWMNKQTQLRPQVRGYCTLLLLEKQSPLRAGLVGTRAYTWRTTKESSAPLYHSRTAYYDILKVSPNATQAQIKSAYYKQSFINHPDRNRSEDAARLFALVAEAYSVLGNSGLRKKYDRGILNQTDVQNAGRPSSSHASNPQSQRPRRAPDANVHFDFDAFYQAHYGEQLQREKQMRYRREQQRQQQQEKLKKWKLMKMNE</sequence>
<dbReference type="PRINTS" id="PR00625">
    <property type="entry name" value="JDOMAIN"/>
</dbReference>
<feature type="region of interest" description="Disordered" evidence="1">
    <location>
        <begin position="154"/>
        <end position="178"/>
    </location>
</feature>
<dbReference type="Gene3D" id="1.10.287.110">
    <property type="entry name" value="DnaJ domain"/>
    <property type="match status" value="1"/>
</dbReference>
<dbReference type="SUPFAM" id="SSF46565">
    <property type="entry name" value="Chaperone J-domain"/>
    <property type="match status" value="1"/>
</dbReference>
<protein>
    <recommendedName>
        <fullName evidence="2">J domain-containing protein</fullName>
    </recommendedName>
</protein>
<dbReference type="InterPro" id="IPR036869">
    <property type="entry name" value="J_dom_sf"/>
</dbReference>
<accession>A0ABD0PHX3</accession>
<dbReference type="CDD" id="cd06257">
    <property type="entry name" value="DnaJ"/>
    <property type="match status" value="1"/>
</dbReference>
<dbReference type="InterPro" id="IPR053025">
    <property type="entry name" value="Mito_ATP_Synthase-Asso"/>
</dbReference>
<feature type="region of interest" description="Disordered" evidence="1">
    <location>
        <begin position="201"/>
        <end position="229"/>
    </location>
</feature>
<proteinExistence type="predicted"/>
<feature type="compositionally biased region" description="Basic and acidic residues" evidence="1">
    <location>
        <begin position="201"/>
        <end position="219"/>
    </location>
</feature>
<reference evidence="3 4" key="1">
    <citation type="submission" date="2024-05" db="EMBL/GenBank/DDBJ databases">
        <title>Genome sequencing and assembly of Indian major carp, Cirrhinus mrigala (Hamilton, 1822).</title>
        <authorList>
            <person name="Mohindra V."/>
            <person name="Chowdhury L.M."/>
            <person name="Lal K."/>
            <person name="Jena J.K."/>
        </authorList>
    </citation>
    <scope>NUCLEOTIDE SEQUENCE [LARGE SCALE GENOMIC DNA]</scope>
    <source>
        <strain evidence="3">CM1030</strain>
        <tissue evidence="3">Blood</tissue>
    </source>
</reference>
<evidence type="ECO:0000313" key="3">
    <source>
        <dbReference type="EMBL" id="KAL0173424.1"/>
    </source>
</evidence>
<dbReference type="Pfam" id="PF00226">
    <property type="entry name" value="DnaJ"/>
    <property type="match status" value="1"/>
</dbReference>
<comment type="caution">
    <text evidence="3">The sequence shown here is derived from an EMBL/GenBank/DDBJ whole genome shotgun (WGS) entry which is preliminary data.</text>
</comment>
<dbReference type="PANTHER" id="PTHR44873:SF1">
    <property type="entry name" value="DNAJ HOMOLOG SUBFAMILY C MEMBER 30, MITOCHONDRIAL"/>
    <property type="match status" value="1"/>
</dbReference>
<keyword evidence="4" id="KW-1185">Reference proteome</keyword>
<dbReference type="PROSITE" id="PS50076">
    <property type="entry name" value="DNAJ_2"/>
    <property type="match status" value="1"/>
</dbReference>
<dbReference type="InterPro" id="IPR018253">
    <property type="entry name" value="DnaJ_domain_CS"/>
</dbReference>
<dbReference type="PANTHER" id="PTHR44873">
    <property type="entry name" value="DNAJ HOMOLOG SUBFAMILY C MEMBER 30, MITOCHONDRIAL"/>
    <property type="match status" value="1"/>
</dbReference>
<dbReference type="SMART" id="SM00271">
    <property type="entry name" value="DnaJ"/>
    <property type="match status" value="1"/>
</dbReference>
<evidence type="ECO:0000313" key="4">
    <source>
        <dbReference type="Proteomes" id="UP001529510"/>
    </source>
</evidence>
<dbReference type="Proteomes" id="UP001529510">
    <property type="component" value="Unassembled WGS sequence"/>
</dbReference>
<gene>
    <name evidence="3" type="ORF">M9458_029392</name>
</gene>
<dbReference type="PROSITE" id="PS00636">
    <property type="entry name" value="DNAJ_1"/>
    <property type="match status" value="1"/>
</dbReference>
<feature type="non-terminal residue" evidence="3">
    <location>
        <position position="229"/>
    </location>
</feature>
<feature type="compositionally biased region" description="Basic residues" evidence="1">
    <location>
        <begin position="220"/>
        <end position="229"/>
    </location>
</feature>
<organism evidence="3 4">
    <name type="scientific">Cirrhinus mrigala</name>
    <name type="common">Mrigala</name>
    <dbReference type="NCBI Taxonomy" id="683832"/>
    <lineage>
        <taxon>Eukaryota</taxon>
        <taxon>Metazoa</taxon>
        <taxon>Chordata</taxon>
        <taxon>Craniata</taxon>
        <taxon>Vertebrata</taxon>
        <taxon>Euteleostomi</taxon>
        <taxon>Actinopterygii</taxon>
        <taxon>Neopterygii</taxon>
        <taxon>Teleostei</taxon>
        <taxon>Ostariophysi</taxon>
        <taxon>Cypriniformes</taxon>
        <taxon>Cyprinidae</taxon>
        <taxon>Labeoninae</taxon>
        <taxon>Labeonini</taxon>
        <taxon>Cirrhinus</taxon>
    </lineage>
</organism>
<feature type="compositionally biased region" description="Polar residues" evidence="1">
    <location>
        <begin position="154"/>
        <end position="172"/>
    </location>
</feature>
<dbReference type="AlphaFoldDB" id="A0ABD0PHX3"/>
<name>A0ABD0PHX3_CIRMR</name>